<evidence type="ECO:0000313" key="3">
    <source>
        <dbReference type="Proteomes" id="UP000314011"/>
    </source>
</evidence>
<evidence type="ECO:0000256" key="1">
    <source>
        <dbReference type="SAM" id="Phobius"/>
    </source>
</evidence>
<keyword evidence="1" id="KW-0812">Transmembrane</keyword>
<keyword evidence="1" id="KW-0472">Membrane</keyword>
<dbReference type="Proteomes" id="UP000314011">
    <property type="component" value="Unassembled WGS sequence"/>
</dbReference>
<dbReference type="RefSeq" id="WP_197097702.1">
    <property type="nucleotide sequence ID" value="NZ_CP065916.1"/>
</dbReference>
<gene>
    <name evidence="2" type="ORF">FHY64_19720</name>
</gene>
<dbReference type="AlphaFoldDB" id="A0A5C5G8Z2"/>
<name>A0A5C5G8Z2_9RHOB</name>
<dbReference type="EMBL" id="VFFF01000005">
    <property type="protein sequence ID" value="TNY30555.1"/>
    <property type="molecule type" value="Genomic_DNA"/>
</dbReference>
<comment type="caution">
    <text evidence="2">The sequence shown here is derived from an EMBL/GenBank/DDBJ whole genome shotgun (WGS) entry which is preliminary data.</text>
</comment>
<keyword evidence="3" id="KW-1185">Reference proteome</keyword>
<sequence>MTFDNAFAATAMRRVINRNEGGLALPNNMWVAGAKILRRPQDKEREPRKLYTDRSNADEPAHRVNPVAIALYPVIALFVATFHSKKIFRRFARSPYDYLVASRWRASRMIAKIFV</sequence>
<keyword evidence="1" id="KW-1133">Transmembrane helix</keyword>
<reference evidence="2 3" key="1">
    <citation type="submission" date="2019-06" db="EMBL/GenBank/DDBJ databases">
        <title>Genome of new Rhodobacteraceae sp. SM1903.</title>
        <authorList>
            <person name="Ren X."/>
        </authorList>
    </citation>
    <scope>NUCLEOTIDE SEQUENCE [LARGE SCALE GENOMIC DNA]</scope>
    <source>
        <strain evidence="2 3">SM1903</strain>
    </source>
</reference>
<accession>A0A5C5G8Z2</accession>
<protein>
    <submittedName>
        <fullName evidence="2">Uncharacterized protein</fullName>
    </submittedName>
</protein>
<evidence type="ECO:0000313" key="2">
    <source>
        <dbReference type="EMBL" id="TNY30555.1"/>
    </source>
</evidence>
<organism evidence="2 3">
    <name type="scientific">Pelagovum pacificum</name>
    <dbReference type="NCBI Taxonomy" id="2588711"/>
    <lineage>
        <taxon>Bacteria</taxon>
        <taxon>Pseudomonadati</taxon>
        <taxon>Pseudomonadota</taxon>
        <taxon>Alphaproteobacteria</taxon>
        <taxon>Rhodobacterales</taxon>
        <taxon>Paracoccaceae</taxon>
        <taxon>Pelagovum</taxon>
    </lineage>
</organism>
<feature type="transmembrane region" description="Helical" evidence="1">
    <location>
        <begin position="64"/>
        <end position="83"/>
    </location>
</feature>
<proteinExistence type="predicted"/>